<feature type="non-terminal residue" evidence="1">
    <location>
        <position position="83"/>
    </location>
</feature>
<sequence length="83" mass="9822">IHITRTVFLWLFRYLDHVELDVGGGYKHRLGPEYVKPVGHEEDEALLPYSKNSFAGYRLLQEFFSLPDKFMFFDIKGLEWLKG</sequence>
<dbReference type="Pfam" id="PF05947">
    <property type="entry name" value="T6SS_TssF"/>
    <property type="match status" value="1"/>
</dbReference>
<dbReference type="Proteomes" id="UP000555836">
    <property type="component" value="Unassembled WGS sequence"/>
</dbReference>
<dbReference type="PANTHER" id="PTHR35370:SF4">
    <property type="entry name" value="TYPE VI SECRETION SYSTEM BASEPLATE SUBUNIT TSSF"/>
    <property type="match status" value="1"/>
</dbReference>
<reference evidence="1 2" key="1">
    <citation type="submission" date="2020-04" db="EMBL/GenBank/DDBJ databases">
        <title>Whole-genome sequencing of Vibrio spp. from China reveals different genetic environments of blaCTX-M-14 among diverse lineages.</title>
        <authorList>
            <person name="Zheng Z."/>
            <person name="Ye L."/>
            <person name="Chen S."/>
        </authorList>
    </citation>
    <scope>NUCLEOTIDE SEQUENCE [LARGE SCALE GENOMIC DNA]</scope>
    <source>
        <strain evidence="1 2">Vb0574</strain>
    </source>
</reference>
<dbReference type="AlphaFoldDB" id="A0A7Y0S2U7"/>
<protein>
    <submittedName>
        <fullName evidence="1">Type VI secretion system baseplate subunit TssF</fullName>
    </submittedName>
</protein>
<name>A0A7Y0S2U7_VIBPH</name>
<proteinExistence type="predicted"/>
<organism evidence="1 2">
    <name type="scientific">Vibrio parahaemolyticus</name>
    <dbReference type="NCBI Taxonomy" id="670"/>
    <lineage>
        <taxon>Bacteria</taxon>
        <taxon>Pseudomonadati</taxon>
        <taxon>Pseudomonadota</taxon>
        <taxon>Gammaproteobacteria</taxon>
        <taxon>Vibrionales</taxon>
        <taxon>Vibrionaceae</taxon>
        <taxon>Vibrio</taxon>
    </lineage>
</organism>
<evidence type="ECO:0000313" key="2">
    <source>
        <dbReference type="Proteomes" id="UP000555836"/>
    </source>
</evidence>
<accession>A0A7Y0S2U7</accession>
<comment type="caution">
    <text evidence="1">The sequence shown here is derived from an EMBL/GenBank/DDBJ whole genome shotgun (WGS) entry which is preliminary data.</text>
</comment>
<dbReference type="EMBL" id="JABCLD010000959">
    <property type="protein sequence ID" value="NMU25286.1"/>
    <property type="molecule type" value="Genomic_DNA"/>
</dbReference>
<gene>
    <name evidence="1" type="ORF">HKB21_06595</name>
</gene>
<evidence type="ECO:0000313" key="1">
    <source>
        <dbReference type="EMBL" id="NMU25286.1"/>
    </source>
</evidence>
<dbReference type="PANTHER" id="PTHR35370">
    <property type="entry name" value="CYTOPLASMIC PROTEIN-RELATED-RELATED"/>
    <property type="match status" value="1"/>
</dbReference>
<dbReference type="InterPro" id="IPR010272">
    <property type="entry name" value="T6SS_TssF"/>
</dbReference>
<feature type="non-terminal residue" evidence="1">
    <location>
        <position position="1"/>
    </location>
</feature>